<dbReference type="RefSeq" id="WP_079445807.1">
    <property type="nucleotide sequence ID" value="NZ_MWPQ01000011.1"/>
</dbReference>
<comment type="similarity">
    <text evidence="1 5">Belongs to the peptidase S8 family.</text>
</comment>
<keyword evidence="8" id="KW-1185">Reference proteome</keyword>
<dbReference type="OrthoDB" id="9816306at2"/>
<dbReference type="GO" id="GO:0004252">
    <property type="term" value="F:serine-type endopeptidase activity"/>
    <property type="evidence" value="ECO:0007669"/>
    <property type="project" value="UniProtKB-UniRule"/>
</dbReference>
<evidence type="ECO:0000256" key="3">
    <source>
        <dbReference type="ARBA" id="ARBA00022801"/>
    </source>
</evidence>
<feature type="active site" description="Charge relay system" evidence="5">
    <location>
        <position position="238"/>
    </location>
</feature>
<organism evidence="7 8">
    <name type="scientific">Nitrobacter vulgaris</name>
    <dbReference type="NCBI Taxonomy" id="29421"/>
    <lineage>
        <taxon>Bacteria</taxon>
        <taxon>Pseudomonadati</taxon>
        <taxon>Pseudomonadota</taxon>
        <taxon>Alphaproteobacteria</taxon>
        <taxon>Hyphomicrobiales</taxon>
        <taxon>Nitrobacteraceae</taxon>
        <taxon>Nitrobacter</taxon>
    </lineage>
</organism>
<evidence type="ECO:0000259" key="6">
    <source>
        <dbReference type="Pfam" id="PF00082"/>
    </source>
</evidence>
<dbReference type="GO" id="GO:0006508">
    <property type="term" value="P:proteolysis"/>
    <property type="evidence" value="ECO:0007669"/>
    <property type="project" value="UniProtKB-KW"/>
</dbReference>
<dbReference type="InterPro" id="IPR000209">
    <property type="entry name" value="Peptidase_S8/S53_dom"/>
</dbReference>
<feature type="active site" description="Charge relay system" evidence="5">
    <location>
        <position position="437"/>
    </location>
</feature>
<dbReference type="InterPro" id="IPR022398">
    <property type="entry name" value="Peptidase_S8_His-AS"/>
</dbReference>
<evidence type="ECO:0000313" key="8">
    <source>
        <dbReference type="Proteomes" id="UP000189940"/>
    </source>
</evidence>
<keyword evidence="3 5" id="KW-0378">Hydrolase</keyword>
<sequence>MNDDRIEQLILMSRRRLRARGPSLSAAARRVLRKLDSLVDVLHETDRLPELRAAVTLAKGVRCHVIDSIRGDGPKLIEVIRRDIPAFRAAFPELDLVPVVHYRPALAPRPAALSVATDSGSVGSLSLRIVDRLTGRPVQNAQVVALTNFATREGRNGVSDEDGLALLAFETMPVRLERLYVYPPLAGYWGLFQSDFVLDDGATLSLQPIDLTRADSLRHFFPSAKADTGAGVTVGVIDGGVGPHADLVCEGDADNGSGHGTHVAGIIASRGTAPAGVRGIAPGARIRSYRAFGSAGGLASNFSVAKAIDAAVRDGCDILNMSFILEDGVEDPAVRTAIEDAREGGVLPVAATGNSFRQSVGFPARDSLCLAVSALGRRGTFPDESVEAADVTPPFGLDSDDYIAAFSNAGLEVDLTAPGAGVVSTVPGGYGVLSGTSMACPVVSAMAARMLARNADVLSMPRRSERSTRLAQLVLGAAASLGFPADLQGAGIPYEGGDA</sequence>
<dbReference type="SUPFAM" id="SSF52743">
    <property type="entry name" value="Subtilisin-like"/>
    <property type="match status" value="1"/>
</dbReference>
<dbReference type="Pfam" id="PF00082">
    <property type="entry name" value="Peptidase_S8"/>
    <property type="match status" value="1"/>
</dbReference>
<dbReference type="PRINTS" id="PR00723">
    <property type="entry name" value="SUBTILISIN"/>
</dbReference>
<dbReference type="InterPro" id="IPR023828">
    <property type="entry name" value="Peptidase_S8_Ser-AS"/>
</dbReference>
<dbReference type="AlphaFoldDB" id="A0A1V4I1J2"/>
<dbReference type="InterPro" id="IPR015500">
    <property type="entry name" value="Peptidase_S8_subtilisin-rel"/>
</dbReference>
<evidence type="ECO:0000256" key="1">
    <source>
        <dbReference type="ARBA" id="ARBA00011073"/>
    </source>
</evidence>
<dbReference type="PROSITE" id="PS00138">
    <property type="entry name" value="SUBTILASE_SER"/>
    <property type="match status" value="1"/>
</dbReference>
<evidence type="ECO:0000313" key="7">
    <source>
        <dbReference type="EMBL" id="OPH84004.1"/>
    </source>
</evidence>
<evidence type="ECO:0000256" key="4">
    <source>
        <dbReference type="ARBA" id="ARBA00022825"/>
    </source>
</evidence>
<dbReference type="Gene3D" id="3.40.50.200">
    <property type="entry name" value="Peptidase S8/S53 domain"/>
    <property type="match status" value="1"/>
</dbReference>
<reference evidence="7 8" key="1">
    <citation type="submission" date="2017-02" db="EMBL/GenBank/DDBJ databases">
        <title>Genome sequence of the nitrite-oxidizing bacterium Nitrobacter vulgaris strain Ab1.</title>
        <authorList>
            <person name="Mellbye B.L."/>
            <person name="Davis E.W."/>
            <person name="Spieck E."/>
            <person name="Chang J.H."/>
            <person name="Bottomley P.J."/>
            <person name="Sayavedra-Soto L.A."/>
        </authorList>
    </citation>
    <scope>NUCLEOTIDE SEQUENCE [LARGE SCALE GENOMIC DNA]</scope>
    <source>
        <strain evidence="7 8">Ab1</strain>
    </source>
</reference>
<dbReference type="InterPro" id="IPR050131">
    <property type="entry name" value="Peptidase_S8_subtilisin-like"/>
</dbReference>
<comment type="caution">
    <text evidence="7">The sequence shown here is derived from an EMBL/GenBank/DDBJ whole genome shotgun (WGS) entry which is preliminary data.</text>
</comment>
<dbReference type="PANTHER" id="PTHR43806">
    <property type="entry name" value="PEPTIDASE S8"/>
    <property type="match status" value="1"/>
</dbReference>
<dbReference type="Proteomes" id="UP000189940">
    <property type="component" value="Unassembled WGS sequence"/>
</dbReference>
<keyword evidence="4 5" id="KW-0720">Serine protease</keyword>
<feature type="domain" description="Peptidase S8/S53" evidence="6">
    <location>
        <begin position="229"/>
        <end position="478"/>
    </location>
</feature>
<dbReference type="PANTHER" id="PTHR43806:SF11">
    <property type="entry name" value="CEREVISIN-RELATED"/>
    <property type="match status" value="1"/>
</dbReference>
<proteinExistence type="inferred from homology"/>
<accession>A0A1V4I1J2</accession>
<evidence type="ECO:0000256" key="2">
    <source>
        <dbReference type="ARBA" id="ARBA00022670"/>
    </source>
</evidence>
<dbReference type="PROSITE" id="PS00137">
    <property type="entry name" value="SUBTILASE_HIS"/>
    <property type="match status" value="1"/>
</dbReference>
<dbReference type="STRING" id="29421.B2M20_04025"/>
<protein>
    <recommendedName>
        <fullName evidence="6">Peptidase S8/S53 domain-containing protein</fullName>
    </recommendedName>
</protein>
<name>A0A1V4I1J2_NITVU</name>
<keyword evidence="2 5" id="KW-0645">Protease</keyword>
<gene>
    <name evidence="7" type="ORF">B2M20_04025</name>
</gene>
<evidence type="ECO:0000256" key="5">
    <source>
        <dbReference type="PROSITE-ProRule" id="PRU01240"/>
    </source>
</evidence>
<dbReference type="InterPro" id="IPR036852">
    <property type="entry name" value="Peptidase_S8/S53_dom_sf"/>
</dbReference>
<feature type="active site" description="Charge relay system" evidence="5">
    <location>
        <position position="259"/>
    </location>
</feature>
<dbReference type="EMBL" id="MWPQ01000011">
    <property type="protein sequence ID" value="OPH84004.1"/>
    <property type="molecule type" value="Genomic_DNA"/>
</dbReference>
<dbReference type="PROSITE" id="PS51892">
    <property type="entry name" value="SUBTILASE"/>
    <property type="match status" value="1"/>
</dbReference>